<dbReference type="InterPro" id="IPR019734">
    <property type="entry name" value="TPR_rpt"/>
</dbReference>
<organism evidence="4 5">
    <name type="scientific">Coccomyxa viridis</name>
    <dbReference type="NCBI Taxonomy" id="1274662"/>
    <lineage>
        <taxon>Eukaryota</taxon>
        <taxon>Viridiplantae</taxon>
        <taxon>Chlorophyta</taxon>
        <taxon>core chlorophytes</taxon>
        <taxon>Trebouxiophyceae</taxon>
        <taxon>Trebouxiophyceae incertae sedis</taxon>
        <taxon>Coccomyxaceae</taxon>
        <taxon>Coccomyxa</taxon>
    </lineage>
</organism>
<keyword evidence="2 3" id="KW-0802">TPR repeat</keyword>
<reference evidence="4 5" key="1">
    <citation type="submission" date="2024-06" db="EMBL/GenBank/DDBJ databases">
        <authorList>
            <person name="Kraege A."/>
            <person name="Thomma B."/>
        </authorList>
    </citation>
    <scope>NUCLEOTIDE SEQUENCE [LARGE SCALE GENOMIC DNA]</scope>
</reference>
<evidence type="ECO:0000256" key="1">
    <source>
        <dbReference type="ARBA" id="ARBA00022737"/>
    </source>
</evidence>
<dbReference type="Gene3D" id="1.25.40.10">
    <property type="entry name" value="Tetratricopeptide repeat domain"/>
    <property type="match status" value="1"/>
</dbReference>
<dbReference type="SUPFAM" id="SSF48452">
    <property type="entry name" value="TPR-like"/>
    <property type="match status" value="1"/>
</dbReference>
<name>A0ABP1FZ88_9CHLO</name>
<dbReference type="PANTHER" id="PTHR22904:SF523">
    <property type="entry name" value="STRESS-INDUCED-PHOSPHOPROTEIN 1"/>
    <property type="match status" value="1"/>
</dbReference>
<evidence type="ECO:0000313" key="5">
    <source>
        <dbReference type="Proteomes" id="UP001497392"/>
    </source>
</evidence>
<comment type="caution">
    <text evidence="4">The sequence shown here is derived from an EMBL/GenBank/DDBJ whole genome shotgun (WGS) entry which is preliminary data.</text>
</comment>
<dbReference type="PROSITE" id="PS50005">
    <property type="entry name" value="TPR"/>
    <property type="match status" value="1"/>
</dbReference>
<keyword evidence="1" id="KW-0677">Repeat</keyword>
<gene>
    <name evidence="4" type="primary">g5929</name>
    <name evidence="4" type="ORF">VP750_LOCUS5076</name>
</gene>
<dbReference type="InterPro" id="IPR011990">
    <property type="entry name" value="TPR-like_helical_dom_sf"/>
</dbReference>
<dbReference type="Proteomes" id="UP001497392">
    <property type="component" value="Unassembled WGS sequence"/>
</dbReference>
<keyword evidence="5" id="KW-1185">Reference proteome</keyword>
<feature type="repeat" description="TPR" evidence="3">
    <location>
        <begin position="208"/>
        <end position="241"/>
    </location>
</feature>
<sequence>MADEVRAEITRILRSAGLTPAQARNMSLEELVDKFDENDGDAEDAEAEQKHQALKNQREGEAPYIAATVPQKMEGWVISFATLPTINKDTATRMWVITIYCHPGSYLIGDKYVVGRPTAKDCILALQVTMAYPWVGKARRPMTLLLAWRMKDMLDELDGFCMMHGILPRHETLEEAQKACQEHDTDVNGHNHPMDNVEAEEEEEVSEVEKLREEGNEFFVSRKYQKALTKYSEALQLDESHAPLYSNRSICYLRLGCADKAIADADEAIRLKPEWQKPYARKAEALRAQGKLADVQKLYEDCIKQFKHNAYFQDALAALQKGECKQ</sequence>
<evidence type="ECO:0000256" key="2">
    <source>
        <dbReference type="ARBA" id="ARBA00022803"/>
    </source>
</evidence>
<evidence type="ECO:0000256" key="3">
    <source>
        <dbReference type="PROSITE-ProRule" id="PRU00339"/>
    </source>
</evidence>
<evidence type="ECO:0000313" key="4">
    <source>
        <dbReference type="EMBL" id="CAL5223417.1"/>
    </source>
</evidence>
<protein>
    <submittedName>
        <fullName evidence="4">G5929 protein</fullName>
    </submittedName>
</protein>
<dbReference type="SMART" id="SM00028">
    <property type="entry name" value="TPR"/>
    <property type="match status" value="3"/>
</dbReference>
<dbReference type="PANTHER" id="PTHR22904">
    <property type="entry name" value="TPR REPEAT CONTAINING PROTEIN"/>
    <property type="match status" value="1"/>
</dbReference>
<dbReference type="EMBL" id="CAXHTA020000008">
    <property type="protein sequence ID" value="CAL5223417.1"/>
    <property type="molecule type" value="Genomic_DNA"/>
</dbReference>
<accession>A0ABP1FZ88</accession>
<proteinExistence type="predicted"/>